<name>A0A0J1HD40_9GAMM</name>
<dbReference type="AlphaFoldDB" id="A0A0J1HD40"/>
<protein>
    <recommendedName>
        <fullName evidence="4">DUF333 domain-containing protein</fullName>
    </recommendedName>
</protein>
<keyword evidence="1" id="KW-0732">Signal</keyword>
<evidence type="ECO:0000313" key="3">
    <source>
        <dbReference type="Proteomes" id="UP000036097"/>
    </source>
</evidence>
<organism evidence="2 3">
    <name type="scientific">Photobacterium aquae</name>
    <dbReference type="NCBI Taxonomy" id="1195763"/>
    <lineage>
        <taxon>Bacteria</taxon>
        <taxon>Pseudomonadati</taxon>
        <taxon>Pseudomonadota</taxon>
        <taxon>Gammaproteobacteria</taxon>
        <taxon>Vibrionales</taxon>
        <taxon>Vibrionaceae</taxon>
        <taxon>Photobacterium</taxon>
    </lineage>
</organism>
<dbReference type="RefSeq" id="WP_047876835.1">
    <property type="nucleotide sequence ID" value="NZ_LDOT01000001.1"/>
</dbReference>
<reference evidence="2 3" key="1">
    <citation type="submission" date="2015-05" db="EMBL/GenBank/DDBJ databases">
        <title>Photobacterium galathea sp. nov.</title>
        <authorList>
            <person name="Machado H."/>
            <person name="Gram L."/>
        </authorList>
    </citation>
    <scope>NUCLEOTIDE SEQUENCE [LARGE SCALE GENOMIC DNA]</scope>
    <source>
        <strain evidence="2 3">CGMCC 1.12159</strain>
    </source>
</reference>
<gene>
    <name evidence="2" type="ORF">ABT56_00165</name>
</gene>
<accession>A0A0J1HD40</accession>
<keyword evidence="3" id="KW-1185">Reference proteome</keyword>
<dbReference type="OrthoDB" id="5817203at2"/>
<evidence type="ECO:0008006" key="4">
    <source>
        <dbReference type="Google" id="ProtNLM"/>
    </source>
</evidence>
<dbReference type="Proteomes" id="UP000036097">
    <property type="component" value="Unassembled WGS sequence"/>
</dbReference>
<feature type="signal peptide" evidence="1">
    <location>
        <begin position="1"/>
        <end position="18"/>
    </location>
</feature>
<proteinExistence type="predicted"/>
<dbReference type="PATRIC" id="fig|1195763.3.peg.36"/>
<evidence type="ECO:0000313" key="2">
    <source>
        <dbReference type="EMBL" id="KLV09546.1"/>
    </source>
</evidence>
<dbReference type="EMBL" id="LDOT01000001">
    <property type="protein sequence ID" value="KLV09546.1"/>
    <property type="molecule type" value="Genomic_DNA"/>
</dbReference>
<sequence length="63" mass="6520">MKKVLALAILAFSTATFASGMSGGSTVTTPYIICMQDGKMLGATAMPVYECTKLKKAAADKAN</sequence>
<evidence type="ECO:0000256" key="1">
    <source>
        <dbReference type="SAM" id="SignalP"/>
    </source>
</evidence>
<comment type="caution">
    <text evidence="2">The sequence shown here is derived from an EMBL/GenBank/DDBJ whole genome shotgun (WGS) entry which is preliminary data.</text>
</comment>
<feature type="chain" id="PRO_5005252374" description="DUF333 domain-containing protein" evidence="1">
    <location>
        <begin position="19"/>
        <end position="63"/>
    </location>
</feature>